<dbReference type="SUPFAM" id="SSF54160">
    <property type="entry name" value="Chromo domain-like"/>
    <property type="match status" value="1"/>
</dbReference>
<keyword evidence="6" id="KW-1185">Reference proteome</keyword>
<dbReference type="InterPro" id="IPR051219">
    <property type="entry name" value="Heterochromatin_chromo-domain"/>
</dbReference>
<proteinExistence type="predicted"/>
<feature type="region of interest" description="Disordered" evidence="3">
    <location>
        <begin position="76"/>
        <end position="150"/>
    </location>
</feature>
<dbReference type="Pfam" id="PF00385">
    <property type="entry name" value="Chromo"/>
    <property type="match status" value="1"/>
</dbReference>
<dbReference type="PROSITE" id="PS50013">
    <property type="entry name" value="CHROMO_2"/>
    <property type="match status" value="1"/>
</dbReference>
<dbReference type="OrthoDB" id="8192126at2759"/>
<evidence type="ECO:0000313" key="6">
    <source>
        <dbReference type="Proteomes" id="UP000728032"/>
    </source>
</evidence>
<feature type="non-terminal residue" evidence="5">
    <location>
        <position position="1"/>
    </location>
</feature>
<dbReference type="AlphaFoldDB" id="A0A7R9MD07"/>
<dbReference type="EMBL" id="OC928008">
    <property type="protein sequence ID" value="CAD7657535.1"/>
    <property type="molecule type" value="Genomic_DNA"/>
</dbReference>
<accession>A0A7R9MD07</accession>
<dbReference type="InterPro" id="IPR016197">
    <property type="entry name" value="Chromo-like_dom_sf"/>
</dbReference>
<feature type="domain" description="Chromo" evidence="4">
    <location>
        <begin position="23"/>
        <end position="82"/>
    </location>
</feature>
<evidence type="ECO:0000256" key="1">
    <source>
        <dbReference type="ARBA" id="ARBA00004123"/>
    </source>
</evidence>
<organism evidence="5">
    <name type="scientific">Oppiella nova</name>
    <dbReference type="NCBI Taxonomy" id="334625"/>
    <lineage>
        <taxon>Eukaryota</taxon>
        <taxon>Metazoa</taxon>
        <taxon>Ecdysozoa</taxon>
        <taxon>Arthropoda</taxon>
        <taxon>Chelicerata</taxon>
        <taxon>Arachnida</taxon>
        <taxon>Acari</taxon>
        <taxon>Acariformes</taxon>
        <taxon>Sarcoptiformes</taxon>
        <taxon>Oribatida</taxon>
        <taxon>Brachypylina</taxon>
        <taxon>Oppioidea</taxon>
        <taxon>Oppiidae</taxon>
        <taxon>Oppiella</taxon>
    </lineage>
</organism>
<keyword evidence="2" id="KW-0539">Nucleus</keyword>
<dbReference type="Gene3D" id="2.40.50.40">
    <property type="match status" value="1"/>
</dbReference>
<evidence type="ECO:0000313" key="5">
    <source>
        <dbReference type="EMBL" id="CAD7657535.1"/>
    </source>
</evidence>
<dbReference type="Proteomes" id="UP000728032">
    <property type="component" value="Unassembled WGS sequence"/>
</dbReference>
<dbReference type="PROSITE" id="PS00598">
    <property type="entry name" value="CHROMO_1"/>
    <property type="match status" value="1"/>
</dbReference>
<dbReference type="InterPro" id="IPR023780">
    <property type="entry name" value="Chromo_domain"/>
</dbReference>
<feature type="compositionally biased region" description="Basic and acidic residues" evidence="3">
    <location>
        <begin position="133"/>
        <end position="145"/>
    </location>
</feature>
<dbReference type="InterPro" id="IPR000953">
    <property type="entry name" value="Chromo/chromo_shadow_dom"/>
</dbReference>
<dbReference type="GO" id="GO:0005694">
    <property type="term" value="C:chromosome"/>
    <property type="evidence" value="ECO:0007669"/>
    <property type="project" value="UniProtKB-ARBA"/>
</dbReference>
<gene>
    <name evidence="5" type="ORF">ONB1V03_LOCUS14162</name>
</gene>
<name>A0A7R9MD07_9ACAR</name>
<evidence type="ECO:0000259" key="4">
    <source>
        <dbReference type="PROSITE" id="PS50013"/>
    </source>
</evidence>
<evidence type="ECO:0000256" key="2">
    <source>
        <dbReference type="ARBA" id="ARBA00023242"/>
    </source>
</evidence>
<dbReference type="GO" id="GO:0005634">
    <property type="term" value="C:nucleus"/>
    <property type="evidence" value="ECO:0007669"/>
    <property type="project" value="UniProtKB-SubCell"/>
</dbReference>
<comment type="subcellular location">
    <subcellularLocation>
        <location evidence="1">Nucleus</location>
    </subcellularLocation>
</comment>
<feature type="region of interest" description="Disordered" evidence="3">
    <location>
        <begin position="164"/>
        <end position="213"/>
    </location>
</feature>
<dbReference type="PANTHER" id="PTHR22812">
    <property type="entry name" value="CHROMOBOX PROTEIN"/>
    <property type="match status" value="1"/>
</dbReference>
<dbReference type="InterPro" id="IPR023779">
    <property type="entry name" value="Chromodomain_CS"/>
</dbReference>
<evidence type="ECO:0000256" key="3">
    <source>
        <dbReference type="SAM" id="MobiDB-lite"/>
    </source>
</evidence>
<dbReference type="EMBL" id="CAJPVJ010013183">
    <property type="protein sequence ID" value="CAG2174721.1"/>
    <property type="molecule type" value="Genomic_DNA"/>
</dbReference>
<dbReference type="SMART" id="SM00298">
    <property type="entry name" value="CHROMO"/>
    <property type="match status" value="1"/>
</dbReference>
<sequence>MSGQKPRSRSRSKPAALDGSDLYAAEAILDKKTNAEGKTLYYIKWLGWPHHSNTWEPEENIASDSLVQEFEERVQTGETYKQMKRRRSLEEKNAQYVAASGSQASTHKSLKKGAENHHKKAKHHKHESHHRKADTGADHRSHKADPSLINFNTLVDRLKVTEREAKDAKKSGRQSSRSPSVNAGSRRSSRQPSRRNSLIADDQTVGDEDMRGMPDPHHILTRRVSSDSEHSVHSLVAKKPNSYYSDFDTQSSLESSPGVAIDGKPVNSEREVQTYLNSGAYEPQVVLERLPKLVLKRMLSNSYKPSYEVSIKTPHNNDDNDNDISIAVTDSKGCAEEVISDELSVDKNNGVNSEVLAKSDLNNNDTSAESVLQCHDVNARKIDDKVVITASGIDSTDTDIATVQSKDPEVVPEVIVEIPVPSPESRRSPHPQTVRDGGLEAIVAPNSGSSDAGVDLSQHTSLSTVTIGGEVVSEEVVTEEVAEEVVTEEMASEEQTALKSIVIALDGSTGEDSGVEVPVVESIDHQMITTDEQTAEEVVDTTDENPIKEPLVEEEEVIVAGDCLEIEANDDSETATTAQELAQEVCDKSADIDTNSGDSAQEIVVVVVD</sequence>
<feature type="compositionally biased region" description="Basic residues" evidence="3">
    <location>
        <begin position="117"/>
        <end position="132"/>
    </location>
</feature>
<protein>
    <recommendedName>
        <fullName evidence="4">Chromo domain-containing protein</fullName>
    </recommendedName>
</protein>
<reference evidence="5" key="1">
    <citation type="submission" date="2020-11" db="EMBL/GenBank/DDBJ databases">
        <authorList>
            <person name="Tran Van P."/>
        </authorList>
    </citation>
    <scope>NUCLEOTIDE SEQUENCE</scope>
</reference>
<feature type="compositionally biased region" description="Polar residues" evidence="3">
    <location>
        <begin position="173"/>
        <end position="183"/>
    </location>
</feature>